<dbReference type="EMBL" id="LT629705">
    <property type="protein sequence ID" value="SDN68995.1"/>
    <property type="molecule type" value="Genomic_DNA"/>
</dbReference>
<evidence type="ECO:0000259" key="1">
    <source>
        <dbReference type="Pfam" id="PF03886"/>
    </source>
</evidence>
<gene>
    <name evidence="2" type="ORF">SAMN04489798_0929</name>
</gene>
<dbReference type="SUPFAM" id="SSF159594">
    <property type="entry name" value="XCC0632-like"/>
    <property type="match status" value="1"/>
</dbReference>
<evidence type="ECO:0000313" key="3">
    <source>
        <dbReference type="Proteomes" id="UP000198827"/>
    </source>
</evidence>
<dbReference type="RefSeq" id="WP_090177465.1">
    <property type="nucleotide sequence ID" value="NZ_LT629705.1"/>
</dbReference>
<name>A0A1H0DFM4_9PSED</name>
<dbReference type="PROSITE" id="PS51257">
    <property type="entry name" value="PROKAR_LIPOPROTEIN"/>
    <property type="match status" value="1"/>
</dbReference>
<dbReference type="Proteomes" id="UP000198827">
    <property type="component" value="Chromosome I"/>
</dbReference>
<dbReference type="AlphaFoldDB" id="A0A1H0DFM4"/>
<sequence>MKLAHLALLVSFTWLSSCSILPKSEPFDVYRLPSSQGSAAVSHGAPLRWSLRLTKPQASQALNSPNIAVIPQGDLLSSYKASRWSDPAPVLLRNRLLDGFQRDGRVPLLSTDDSNFQADLELGGNLQAFQTEYQGTAASVVVRLDALLVRGYDQRILASRRFEVRQPLSDVQVPAVVAGFGQASDQLTAQVVSWAVEQGQKVAPPPKP</sequence>
<accession>A0A1H0DFM4</accession>
<dbReference type="OrthoDB" id="5795476at2"/>
<evidence type="ECO:0000313" key="2">
    <source>
        <dbReference type="EMBL" id="SDN68995.1"/>
    </source>
</evidence>
<reference evidence="2 3" key="1">
    <citation type="submission" date="2016-10" db="EMBL/GenBank/DDBJ databases">
        <authorList>
            <person name="de Groot N.N."/>
        </authorList>
    </citation>
    <scope>NUCLEOTIDE SEQUENCE [LARGE SCALE GENOMIC DNA]</scope>
    <source>
        <strain evidence="2 3">CECT 7543</strain>
    </source>
</reference>
<organism evidence="2 3">
    <name type="scientific">Pseudomonas arsenicoxydans</name>
    <dbReference type="NCBI Taxonomy" id="702115"/>
    <lineage>
        <taxon>Bacteria</taxon>
        <taxon>Pseudomonadati</taxon>
        <taxon>Pseudomonadota</taxon>
        <taxon>Gammaproteobacteria</taxon>
        <taxon>Pseudomonadales</taxon>
        <taxon>Pseudomonadaceae</taxon>
        <taxon>Pseudomonas</taxon>
    </lineage>
</organism>
<protein>
    <submittedName>
        <fullName evidence="2">Cholesterol transport system auxiliary component</fullName>
    </submittedName>
</protein>
<dbReference type="InterPro" id="IPR005586">
    <property type="entry name" value="ABC_trans_aux"/>
</dbReference>
<dbReference type="Gene3D" id="3.40.50.10610">
    <property type="entry name" value="ABC-type transport auxiliary lipoprotein component"/>
    <property type="match status" value="1"/>
</dbReference>
<dbReference type="Pfam" id="PF03886">
    <property type="entry name" value="ABC_trans_aux"/>
    <property type="match status" value="1"/>
</dbReference>
<proteinExistence type="predicted"/>
<feature type="domain" description="ABC-type transport auxiliary lipoprotein component" evidence="1">
    <location>
        <begin position="30"/>
        <end position="191"/>
    </location>
</feature>